<protein>
    <recommendedName>
        <fullName evidence="3">CCHC-type domain-containing protein</fullName>
    </recommendedName>
</protein>
<feature type="non-terminal residue" evidence="4">
    <location>
        <position position="1"/>
    </location>
</feature>
<reference evidence="4" key="1">
    <citation type="submission" date="2019-01" db="EMBL/GenBank/DDBJ databases">
        <title>Draft genome sequences of three monokaryotic isolates of the white-rot basidiomycete fungus Dichomitus squalens.</title>
        <authorList>
            <consortium name="DOE Joint Genome Institute"/>
            <person name="Lopez S.C."/>
            <person name="Andreopoulos B."/>
            <person name="Pangilinan J."/>
            <person name="Lipzen A."/>
            <person name="Riley R."/>
            <person name="Ahrendt S."/>
            <person name="Ng V."/>
            <person name="Barry K."/>
            <person name="Daum C."/>
            <person name="Grigoriev I.V."/>
            <person name="Hilden K.S."/>
            <person name="Makela M.R."/>
            <person name="de Vries R.P."/>
        </authorList>
    </citation>
    <scope>NUCLEOTIDE SEQUENCE [LARGE SCALE GENOMIC DNA]</scope>
    <source>
        <strain evidence="4">OM18370.1</strain>
    </source>
</reference>
<keyword evidence="2" id="KW-0863">Zinc-finger</keyword>
<dbReference type="PROSITE" id="PS50158">
    <property type="entry name" value="ZF_CCHC"/>
    <property type="match status" value="1"/>
</dbReference>
<dbReference type="GO" id="GO:0003676">
    <property type="term" value="F:nucleic acid binding"/>
    <property type="evidence" value="ECO:0007669"/>
    <property type="project" value="InterPro"/>
</dbReference>
<dbReference type="AlphaFoldDB" id="A0A4Q9M959"/>
<dbReference type="OrthoDB" id="2802594at2759"/>
<gene>
    <name evidence="4" type="ORF">BD311DRAFT_597712</name>
</gene>
<feature type="non-terminal residue" evidence="4">
    <location>
        <position position="74"/>
    </location>
</feature>
<dbReference type="InterPro" id="IPR036875">
    <property type="entry name" value="Znf_CCHC_sf"/>
</dbReference>
<dbReference type="InterPro" id="IPR001878">
    <property type="entry name" value="Znf_CCHC"/>
</dbReference>
<dbReference type="GO" id="GO:0006397">
    <property type="term" value="P:mRNA processing"/>
    <property type="evidence" value="ECO:0007669"/>
    <property type="project" value="UniProtKB-KW"/>
</dbReference>
<evidence type="ECO:0000256" key="2">
    <source>
        <dbReference type="PROSITE-ProRule" id="PRU00047"/>
    </source>
</evidence>
<dbReference type="EMBL" id="ML143498">
    <property type="protein sequence ID" value="TBU23674.1"/>
    <property type="molecule type" value="Genomic_DNA"/>
</dbReference>
<dbReference type="Gene3D" id="4.10.60.10">
    <property type="entry name" value="Zinc finger, CCHC-type"/>
    <property type="match status" value="1"/>
</dbReference>
<organism evidence="4">
    <name type="scientific">Dichomitus squalens</name>
    <dbReference type="NCBI Taxonomy" id="114155"/>
    <lineage>
        <taxon>Eukaryota</taxon>
        <taxon>Fungi</taxon>
        <taxon>Dikarya</taxon>
        <taxon>Basidiomycota</taxon>
        <taxon>Agaricomycotina</taxon>
        <taxon>Agaricomycetes</taxon>
        <taxon>Polyporales</taxon>
        <taxon>Polyporaceae</taxon>
        <taxon>Dichomitus</taxon>
    </lineage>
</organism>
<keyword evidence="1" id="KW-0507">mRNA processing</keyword>
<dbReference type="SUPFAM" id="SSF57756">
    <property type="entry name" value="Retrovirus zinc finger-like domains"/>
    <property type="match status" value="1"/>
</dbReference>
<dbReference type="GO" id="GO:0008270">
    <property type="term" value="F:zinc ion binding"/>
    <property type="evidence" value="ECO:0007669"/>
    <property type="project" value="UniProtKB-KW"/>
</dbReference>
<feature type="domain" description="CCHC-type" evidence="3">
    <location>
        <begin position="52"/>
        <end position="67"/>
    </location>
</feature>
<dbReference type="SMART" id="SM00343">
    <property type="entry name" value="ZnF_C2HC"/>
    <property type="match status" value="1"/>
</dbReference>
<dbReference type="Pfam" id="PF00098">
    <property type="entry name" value="zf-CCHC"/>
    <property type="match status" value="1"/>
</dbReference>
<evidence type="ECO:0000256" key="1">
    <source>
        <dbReference type="ARBA" id="ARBA00022664"/>
    </source>
</evidence>
<evidence type="ECO:0000313" key="4">
    <source>
        <dbReference type="EMBL" id="TBU23674.1"/>
    </source>
</evidence>
<keyword evidence="2" id="KW-0479">Metal-binding</keyword>
<name>A0A4Q9M959_9APHY</name>
<sequence>STPPSKLTIDYVITCLLNEELRQLSLNPPHHDSEVALAAYTKPRTPLERITCFKCSKKGHYQRDCPELKTEEAN</sequence>
<dbReference type="Proteomes" id="UP000292957">
    <property type="component" value="Unassembled WGS sequence"/>
</dbReference>
<evidence type="ECO:0000259" key="3">
    <source>
        <dbReference type="PROSITE" id="PS50158"/>
    </source>
</evidence>
<keyword evidence="2" id="KW-0862">Zinc</keyword>
<accession>A0A4Q9M959</accession>
<proteinExistence type="predicted"/>